<proteinExistence type="predicted"/>
<keyword evidence="1" id="KW-1133">Transmembrane helix</keyword>
<sequence length="137" mass="15531">MENKWKKQKLIFIPIAVLVFIAYISVTWNETDEGQNQSSTEEGRLEQVLGQIQGVGQVKVYFHYDNQNPKENDSDSLLNGYLGSSDREKYVSGLLVVSEGASNPAIKKQLLETISRVMQMPTHRIMIVPMENKGDEQ</sequence>
<dbReference type="EMBL" id="JPVO01000054">
    <property type="protein sequence ID" value="KGR74630.1"/>
    <property type="molecule type" value="Genomic_DNA"/>
</dbReference>
<evidence type="ECO:0000313" key="2">
    <source>
        <dbReference type="EMBL" id="KGR74630.1"/>
    </source>
</evidence>
<dbReference type="eggNOG" id="ENOG5033EN4">
    <property type="taxonomic scope" value="Bacteria"/>
</dbReference>
<keyword evidence="3" id="KW-1185">Reference proteome</keyword>
<protein>
    <recommendedName>
        <fullName evidence="4">Stage III sporulation protein AG</fullName>
    </recommendedName>
</protein>
<dbReference type="Proteomes" id="UP000030408">
    <property type="component" value="Unassembled WGS sequence"/>
</dbReference>
<dbReference type="AlphaFoldDB" id="A0A0A3HTS6"/>
<gene>
    <name evidence="2" type="ORF">CD33_16200</name>
</gene>
<evidence type="ECO:0000256" key="1">
    <source>
        <dbReference type="SAM" id="Phobius"/>
    </source>
</evidence>
<dbReference type="STRING" id="1384057.CD33_16200"/>
<keyword evidence="1" id="KW-0472">Membrane</keyword>
<evidence type="ECO:0008006" key="4">
    <source>
        <dbReference type="Google" id="ProtNLM"/>
    </source>
</evidence>
<accession>A0A0A3HTS6</accession>
<name>A0A0A3HTS6_9BACL</name>
<organism evidence="2 3">
    <name type="scientific">Ureibacillus sinduriensis BLB-1 = JCM 15800</name>
    <dbReference type="NCBI Taxonomy" id="1384057"/>
    <lineage>
        <taxon>Bacteria</taxon>
        <taxon>Bacillati</taxon>
        <taxon>Bacillota</taxon>
        <taxon>Bacilli</taxon>
        <taxon>Bacillales</taxon>
        <taxon>Caryophanaceae</taxon>
        <taxon>Ureibacillus</taxon>
    </lineage>
</organism>
<keyword evidence="1" id="KW-0812">Transmembrane</keyword>
<feature type="transmembrane region" description="Helical" evidence="1">
    <location>
        <begin position="10"/>
        <end position="28"/>
    </location>
</feature>
<evidence type="ECO:0000313" key="3">
    <source>
        <dbReference type="Proteomes" id="UP000030408"/>
    </source>
</evidence>
<reference evidence="2 3" key="1">
    <citation type="submission" date="2014-02" db="EMBL/GenBank/DDBJ databases">
        <title>Draft genome sequence of Lysinibacillus sinduriensis JCM 15800.</title>
        <authorList>
            <person name="Zhang F."/>
            <person name="Wang G."/>
            <person name="Zhang L."/>
        </authorList>
    </citation>
    <scope>NUCLEOTIDE SEQUENCE [LARGE SCALE GENOMIC DNA]</scope>
    <source>
        <strain evidence="2 3">JCM 15800</strain>
    </source>
</reference>
<comment type="caution">
    <text evidence="2">The sequence shown here is derived from an EMBL/GenBank/DDBJ whole genome shotgun (WGS) entry which is preliminary data.</text>
</comment>